<reference evidence="1 2" key="1">
    <citation type="submission" date="2020-05" db="EMBL/GenBank/DDBJ databases">
        <authorList>
            <person name="Khan S.A."/>
            <person name="Jeon C.O."/>
            <person name="Chun B.H."/>
        </authorList>
    </citation>
    <scope>NUCLEOTIDE SEQUENCE [LARGE SCALE GENOMIC DNA]</scope>
    <source>
        <strain evidence="1 2">S1162</strain>
    </source>
</reference>
<dbReference type="RefSeq" id="WP_175269362.1">
    <property type="nucleotide sequence ID" value="NZ_JABFCR010000017.1"/>
</dbReference>
<accession>A0ABX1W0C6</accession>
<proteinExistence type="predicted"/>
<gene>
    <name evidence="1" type="ORF">HK413_05055</name>
</gene>
<dbReference type="Proteomes" id="UP000566071">
    <property type="component" value="Unassembled WGS sequence"/>
</dbReference>
<keyword evidence="2" id="KW-1185">Reference proteome</keyword>
<evidence type="ECO:0000313" key="1">
    <source>
        <dbReference type="EMBL" id="NNU33672.1"/>
    </source>
</evidence>
<protein>
    <recommendedName>
        <fullName evidence="3">Cyclic nucleotide-binding domain-containing protein</fullName>
    </recommendedName>
</protein>
<evidence type="ECO:0000313" key="2">
    <source>
        <dbReference type="Proteomes" id="UP000566071"/>
    </source>
</evidence>
<organism evidence="1 2">
    <name type="scientific">Mucilaginibacter humi</name>
    <dbReference type="NCBI Taxonomy" id="2732510"/>
    <lineage>
        <taxon>Bacteria</taxon>
        <taxon>Pseudomonadati</taxon>
        <taxon>Bacteroidota</taxon>
        <taxon>Sphingobacteriia</taxon>
        <taxon>Sphingobacteriales</taxon>
        <taxon>Sphingobacteriaceae</taxon>
        <taxon>Mucilaginibacter</taxon>
    </lineage>
</organism>
<sequence length="90" mass="10891">MVRLTENYREALLTSAKNEIYQPHQIIHADGQRENRLWFLEQGFVRSYYFDHTGREHTLAFYDNKELVFPMKVSGMNLQTATSKRYNRRY</sequence>
<dbReference type="SUPFAM" id="SSF51206">
    <property type="entry name" value="cAMP-binding domain-like"/>
    <property type="match status" value="1"/>
</dbReference>
<name>A0ABX1W0C6_9SPHI</name>
<evidence type="ECO:0008006" key="3">
    <source>
        <dbReference type="Google" id="ProtNLM"/>
    </source>
</evidence>
<dbReference type="InterPro" id="IPR014710">
    <property type="entry name" value="RmlC-like_jellyroll"/>
</dbReference>
<dbReference type="EMBL" id="JABFCR010000017">
    <property type="protein sequence ID" value="NNU33672.1"/>
    <property type="molecule type" value="Genomic_DNA"/>
</dbReference>
<dbReference type="InterPro" id="IPR018490">
    <property type="entry name" value="cNMP-bd_dom_sf"/>
</dbReference>
<dbReference type="Gene3D" id="2.60.120.10">
    <property type="entry name" value="Jelly Rolls"/>
    <property type="match status" value="1"/>
</dbReference>
<comment type="caution">
    <text evidence="1">The sequence shown here is derived from an EMBL/GenBank/DDBJ whole genome shotgun (WGS) entry which is preliminary data.</text>
</comment>